<dbReference type="NCBIfam" id="NF006148">
    <property type="entry name" value="PRK08295.1-5"/>
    <property type="match status" value="1"/>
</dbReference>
<keyword evidence="6" id="KW-0804">Transcription</keyword>
<keyword evidence="5" id="KW-0238">DNA-binding</keyword>
<reference evidence="9 10" key="1">
    <citation type="submission" date="2019-08" db="EMBL/GenBank/DDBJ databases">
        <title>In-depth cultivation of the pig gut microbiome towards novel bacterial diversity and tailored functional studies.</title>
        <authorList>
            <person name="Wylensek D."/>
            <person name="Hitch T.C.A."/>
            <person name="Clavel T."/>
        </authorList>
    </citation>
    <scope>NUCLEOTIDE SEQUENCE [LARGE SCALE GENOMIC DNA]</scope>
    <source>
        <strain evidence="9 10">BSM-380-WT-5A</strain>
    </source>
</reference>
<dbReference type="Gene3D" id="1.10.10.10">
    <property type="entry name" value="Winged helix-like DNA-binding domain superfamily/Winged helix DNA-binding domain"/>
    <property type="match status" value="1"/>
</dbReference>
<keyword evidence="4" id="KW-0731">Sigma factor</keyword>
<dbReference type="EMBL" id="VUMS01000006">
    <property type="protein sequence ID" value="MST66015.1"/>
    <property type="molecule type" value="Genomic_DNA"/>
</dbReference>
<dbReference type="InterPro" id="IPR016032">
    <property type="entry name" value="Sig_transdc_resp-reg_C-effctor"/>
</dbReference>
<dbReference type="Proteomes" id="UP000440513">
    <property type="component" value="Unassembled WGS sequence"/>
</dbReference>
<dbReference type="GO" id="GO:0006352">
    <property type="term" value="P:DNA-templated transcription initiation"/>
    <property type="evidence" value="ECO:0007669"/>
    <property type="project" value="InterPro"/>
</dbReference>
<dbReference type="PROSITE" id="PS00715">
    <property type="entry name" value="SIGMA70_1"/>
    <property type="match status" value="1"/>
</dbReference>
<dbReference type="PANTHER" id="PTHR30385">
    <property type="entry name" value="SIGMA FACTOR F FLAGELLAR"/>
    <property type="match status" value="1"/>
</dbReference>
<evidence type="ECO:0000313" key="9">
    <source>
        <dbReference type="EMBL" id="MST66015.1"/>
    </source>
</evidence>
<evidence type="ECO:0000256" key="4">
    <source>
        <dbReference type="ARBA" id="ARBA00023082"/>
    </source>
</evidence>
<comment type="function">
    <text evidence="7">Sigma factors are initiation factors that promote the attachment of RNA polymerase to specific initiation sites and are then released. Sigma-S contributes to the protection against external stress, thus playing a role in cellular fitness and survival.</text>
</comment>
<evidence type="ECO:0000256" key="7">
    <source>
        <dbReference type="ARBA" id="ARBA00024701"/>
    </source>
</evidence>
<name>A0A7X2P1X3_9FIRM</name>
<dbReference type="InterPro" id="IPR036388">
    <property type="entry name" value="WH-like_DNA-bd_sf"/>
</dbReference>
<evidence type="ECO:0000313" key="10">
    <source>
        <dbReference type="Proteomes" id="UP000440513"/>
    </source>
</evidence>
<accession>A0A7X2P1X3</accession>
<dbReference type="InterPro" id="IPR014284">
    <property type="entry name" value="RNA_pol_sigma-70_dom"/>
</dbReference>
<dbReference type="InterPro" id="IPR013325">
    <property type="entry name" value="RNA_pol_sigma_r2"/>
</dbReference>
<dbReference type="SUPFAM" id="SSF46894">
    <property type="entry name" value="C-terminal effector domain of the bipartite response regulators"/>
    <property type="match status" value="1"/>
</dbReference>
<evidence type="ECO:0000256" key="1">
    <source>
        <dbReference type="ARBA" id="ARBA00007788"/>
    </source>
</evidence>
<evidence type="ECO:0000256" key="2">
    <source>
        <dbReference type="ARBA" id="ARBA00021245"/>
    </source>
</evidence>
<gene>
    <name evidence="9" type="primary">sigH</name>
    <name evidence="9" type="ORF">FYJ57_04525</name>
</gene>
<evidence type="ECO:0000256" key="6">
    <source>
        <dbReference type="ARBA" id="ARBA00023163"/>
    </source>
</evidence>
<dbReference type="NCBIfam" id="TIGR02937">
    <property type="entry name" value="sigma70-ECF"/>
    <property type="match status" value="1"/>
</dbReference>
<dbReference type="InterPro" id="IPR016371">
    <property type="entry name" value="RNA_pol_sigma-H_factor"/>
</dbReference>
<dbReference type="PANTHER" id="PTHR30385:SF1">
    <property type="entry name" value="RNA POLYMERASE SIGMA-H FACTOR"/>
    <property type="match status" value="1"/>
</dbReference>
<keyword evidence="10" id="KW-1185">Reference proteome</keyword>
<comment type="similarity">
    <text evidence="1">Belongs to the sigma-70 factor family.</text>
</comment>
<dbReference type="GO" id="GO:0003677">
    <property type="term" value="F:DNA binding"/>
    <property type="evidence" value="ECO:0007669"/>
    <property type="project" value="UniProtKB-KW"/>
</dbReference>
<dbReference type="Gene3D" id="1.20.120.1810">
    <property type="match status" value="1"/>
</dbReference>
<dbReference type="SUPFAM" id="SSF88946">
    <property type="entry name" value="Sigma2 domain of RNA polymerase sigma factors"/>
    <property type="match status" value="1"/>
</dbReference>
<protein>
    <recommendedName>
        <fullName evidence="2">RNA polymerase sigma factor SigS</fullName>
    </recommendedName>
</protein>
<dbReference type="InterPro" id="IPR007627">
    <property type="entry name" value="RNA_pol_sigma70_r2"/>
</dbReference>
<dbReference type="GO" id="GO:0016987">
    <property type="term" value="F:sigma factor activity"/>
    <property type="evidence" value="ECO:0007669"/>
    <property type="project" value="UniProtKB-KW"/>
</dbReference>
<proteinExistence type="inferred from homology"/>
<dbReference type="RefSeq" id="WP_154431685.1">
    <property type="nucleotide sequence ID" value="NZ_JBQHRC010000006.1"/>
</dbReference>
<dbReference type="InterPro" id="IPR000943">
    <property type="entry name" value="RNA_pol_sigma70"/>
</dbReference>
<evidence type="ECO:0000256" key="5">
    <source>
        <dbReference type="ARBA" id="ARBA00023125"/>
    </source>
</evidence>
<dbReference type="Pfam" id="PF04542">
    <property type="entry name" value="Sigma70_r2"/>
    <property type="match status" value="1"/>
</dbReference>
<comment type="caution">
    <text evidence="9">The sequence shown here is derived from an EMBL/GenBank/DDBJ whole genome shotgun (WGS) entry which is preliminary data.</text>
</comment>
<organism evidence="9 10">
    <name type="scientific">Oliverpabstia intestinalis</name>
    <dbReference type="NCBI Taxonomy" id="2606633"/>
    <lineage>
        <taxon>Bacteria</taxon>
        <taxon>Bacillati</taxon>
        <taxon>Bacillota</taxon>
        <taxon>Clostridia</taxon>
        <taxon>Lachnospirales</taxon>
        <taxon>Lachnospiraceae</taxon>
        <taxon>Oliverpabstia</taxon>
    </lineage>
</organism>
<evidence type="ECO:0000256" key="3">
    <source>
        <dbReference type="ARBA" id="ARBA00023015"/>
    </source>
</evidence>
<dbReference type="AlphaFoldDB" id="A0A7X2P1X3"/>
<feature type="domain" description="RNA polymerase sigma-70" evidence="8">
    <location>
        <begin position="75"/>
        <end position="88"/>
    </location>
</feature>
<dbReference type="PIRSF" id="PIRSF002939">
    <property type="entry name" value="RNA_polymerase_sigma-H_factor"/>
    <property type="match status" value="1"/>
</dbReference>
<keyword evidence="3" id="KW-0805">Transcription regulation</keyword>
<evidence type="ECO:0000259" key="8">
    <source>
        <dbReference type="PROSITE" id="PS00715"/>
    </source>
</evidence>
<sequence>MLLWQQGFWLLKSPVSVDNSEENRMKEYTEYTDEELLELLRQGDTEVMDYLLEKYKFIVRQKARVLYLAGGEADDLIQEGMIGLFKAIRDYRGDKEASFYTFAQLCVDRQMYNAIQSSTRQKHQPLNSYISMNGEEWETQLGSKTEQSPETIIIAQENAVQMEEKIRKQLSTFENEVLTLYLDGNNYQQIGEKMNKSSKSIDNALQRIKGKVRESLGRKK</sequence>